<keyword evidence="2" id="KW-1185">Reference proteome</keyword>
<sequence>MCPWGYYRRTRSYRSASVHATFDPCRASEVATYMKMHPVSNHAQLTKMFIQYLNNTLK</sequence>
<reference evidence="1" key="2">
    <citation type="submission" date="2020-11" db="EMBL/GenBank/DDBJ databases">
        <authorList>
            <person name="McCartney M.A."/>
            <person name="Auch B."/>
            <person name="Kono T."/>
            <person name="Mallez S."/>
            <person name="Becker A."/>
            <person name="Gohl D.M."/>
            <person name="Silverstein K.A.T."/>
            <person name="Koren S."/>
            <person name="Bechman K.B."/>
            <person name="Herman A."/>
            <person name="Abrahante J.E."/>
            <person name="Garbe J."/>
        </authorList>
    </citation>
    <scope>NUCLEOTIDE SEQUENCE</scope>
    <source>
        <strain evidence="1">Duluth1</strain>
        <tissue evidence="1">Whole animal</tissue>
    </source>
</reference>
<gene>
    <name evidence="1" type="ORF">DPMN_066452</name>
</gene>
<organism evidence="1 2">
    <name type="scientific">Dreissena polymorpha</name>
    <name type="common">Zebra mussel</name>
    <name type="synonym">Mytilus polymorpha</name>
    <dbReference type="NCBI Taxonomy" id="45954"/>
    <lineage>
        <taxon>Eukaryota</taxon>
        <taxon>Metazoa</taxon>
        <taxon>Spiralia</taxon>
        <taxon>Lophotrochozoa</taxon>
        <taxon>Mollusca</taxon>
        <taxon>Bivalvia</taxon>
        <taxon>Autobranchia</taxon>
        <taxon>Heteroconchia</taxon>
        <taxon>Euheterodonta</taxon>
        <taxon>Imparidentia</taxon>
        <taxon>Neoheterodontei</taxon>
        <taxon>Myida</taxon>
        <taxon>Dreissenoidea</taxon>
        <taxon>Dreissenidae</taxon>
        <taxon>Dreissena</taxon>
    </lineage>
</organism>
<reference evidence="1" key="1">
    <citation type="journal article" date="2019" name="bioRxiv">
        <title>The Genome of the Zebra Mussel, Dreissena polymorpha: A Resource for Invasive Species Research.</title>
        <authorList>
            <person name="McCartney M.A."/>
            <person name="Auch B."/>
            <person name="Kono T."/>
            <person name="Mallez S."/>
            <person name="Zhang Y."/>
            <person name="Obille A."/>
            <person name="Becker A."/>
            <person name="Abrahante J.E."/>
            <person name="Garbe J."/>
            <person name="Badalamenti J.P."/>
            <person name="Herman A."/>
            <person name="Mangelson H."/>
            <person name="Liachko I."/>
            <person name="Sullivan S."/>
            <person name="Sone E.D."/>
            <person name="Koren S."/>
            <person name="Silverstein K.A.T."/>
            <person name="Beckman K.B."/>
            <person name="Gohl D.M."/>
        </authorList>
    </citation>
    <scope>NUCLEOTIDE SEQUENCE</scope>
    <source>
        <strain evidence="1">Duluth1</strain>
        <tissue evidence="1">Whole animal</tissue>
    </source>
</reference>
<dbReference type="EMBL" id="JAIWYP010000014">
    <property type="protein sequence ID" value="KAH3707057.1"/>
    <property type="molecule type" value="Genomic_DNA"/>
</dbReference>
<proteinExistence type="predicted"/>
<dbReference type="AlphaFoldDB" id="A0A9D4BSX1"/>
<comment type="caution">
    <text evidence="1">The sequence shown here is derived from an EMBL/GenBank/DDBJ whole genome shotgun (WGS) entry which is preliminary data.</text>
</comment>
<name>A0A9D4BSX1_DREPO</name>
<accession>A0A9D4BSX1</accession>
<evidence type="ECO:0000313" key="1">
    <source>
        <dbReference type="EMBL" id="KAH3707057.1"/>
    </source>
</evidence>
<dbReference type="Proteomes" id="UP000828390">
    <property type="component" value="Unassembled WGS sequence"/>
</dbReference>
<protein>
    <submittedName>
        <fullName evidence="1">Uncharacterized protein</fullName>
    </submittedName>
</protein>
<evidence type="ECO:0000313" key="2">
    <source>
        <dbReference type="Proteomes" id="UP000828390"/>
    </source>
</evidence>